<feature type="compositionally biased region" description="Basic and acidic residues" evidence="11">
    <location>
        <begin position="1"/>
        <end position="21"/>
    </location>
</feature>
<evidence type="ECO:0000256" key="1">
    <source>
        <dbReference type="ARBA" id="ARBA00005388"/>
    </source>
</evidence>
<comment type="caution">
    <text evidence="13">The sequence shown here is derived from an EMBL/GenBank/DDBJ whole genome shotgun (WGS) entry which is preliminary data.</text>
</comment>
<dbReference type="Gene3D" id="2.40.30.10">
    <property type="entry name" value="Translation factors"/>
    <property type="match status" value="2"/>
</dbReference>
<dbReference type="PRINTS" id="PR00315">
    <property type="entry name" value="ELONGATNFCT"/>
</dbReference>
<name>A0A3A4QWW9_9BACT</name>
<protein>
    <recommendedName>
        <fullName evidence="2">protein-synthesizing GTPase</fullName>
        <ecNumber evidence="2">3.6.5.3</ecNumber>
    </recommendedName>
</protein>
<gene>
    <name evidence="13" type="ORF">C4541_11625</name>
</gene>
<dbReference type="CDD" id="cd01888">
    <property type="entry name" value="eIF2_gamma"/>
    <property type="match status" value="1"/>
</dbReference>
<dbReference type="GO" id="GO:0003924">
    <property type="term" value="F:GTPase activity"/>
    <property type="evidence" value="ECO:0007669"/>
    <property type="project" value="InterPro"/>
</dbReference>
<evidence type="ECO:0000256" key="9">
    <source>
        <dbReference type="ARBA" id="ARBA00023134"/>
    </source>
</evidence>
<evidence type="ECO:0000256" key="4">
    <source>
        <dbReference type="ARBA" id="ARBA00022723"/>
    </source>
</evidence>
<feature type="compositionally biased region" description="Polar residues" evidence="11">
    <location>
        <begin position="27"/>
        <end position="37"/>
    </location>
</feature>
<dbReference type="CDD" id="cd03688">
    <property type="entry name" value="eIF2_gamma_II"/>
    <property type="match status" value="1"/>
</dbReference>
<keyword evidence="8" id="KW-0648">Protein biosynthesis</keyword>
<dbReference type="InterPro" id="IPR022424">
    <property type="entry name" value="TIF2_gsu"/>
</dbReference>
<dbReference type="Proteomes" id="UP000266426">
    <property type="component" value="Unassembled WGS sequence"/>
</dbReference>
<dbReference type="FunFam" id="3.40.50.300:FF:000065">
    <property type="entry name" value="Eukaryotic translation initiation factor 2 subunit gamma"/>
    <property type="match status" value="1"/>
</dbReference>
<dbReference type="GO" id="GO:0005829">
    <property type="term" value="C:cytosol"/>
    <property type="evidence" value="ECO:0007669"/>
    <property type="project" value="TreeGrafter"/>
</dbReference>
<keyword evidence="3 13" id="KW-0396">Initiation factor</keyword>
<organism evidence="13 14">
    <name type="scientific">Candidatus Auribacter fodinae</name>
    <dbReference type="NCBI Taxonomy" id="2093366"/>
    <lineage>
        <taxon>Bacteria</taxon>
        <taxon>Pseudomonadati</taxon>
        <taxon>Candidatus Auribacterota</taxon>
        <taxon>Candidatus Auribacteria</taxon>
        <taxon>Candidatus Auribacterales</taxon>
        <taxon>Candidatus Auribacteraceae</taxon>
        <taxon>Candidatus Auribacter</taxon>
    </lineage>
</organism>
<evidence type="ECO:0000256" key="7">
    <source>
        <dbReference type="ARBA" id="ARBA00022842"/>
    </source>
</evidence>
<proteinExistence type="inferred from homology"/>
<evidence type="ECO:0000256" key="10">
    <source>
        <dbReference type="ARBA" id="ARBA00048107"/>
    </source>
</evidence>
<dbReference type="SUPFAM" id="SSF50465">
    <property type="entry name" value="EF-Tu/eEF-1alpha/eIF2-gamma C-terminal domain"/>
    <property type="match status" value="1"/>
</dbReference>
<dbReference type="InterPro" id="IPR005225">
    <property type="entry name" value="Small_GTP-bd"/>
</dbReference>
<evidence type="ECO:0000256" key="11">
    <source>
        <dbReference type="SAM" id="MobiDB-lite"/>
    </source>
</evidence>
<dbReference type="InterPro" id="IPR009001">
    <property type="entry name" value="Transl_elong_EF1A/Init_IF2_C"/>
</dbReference>
<reference evidence="13 14" key="1">
    <citation type="journal article" date="2017" name="ISME J.">
        <title>Energy and carbon metabolisms in a deep terrestrial subsurface fluid microbial community.</title>
        <authorList>
            <person name="Momper L."/>
            <person name="Jungbluth S.P."/>
            <person name="Lee M.D."/>
            <person name="Amend J.P."/>
        </authorList>
    </citation>
    <scope>NUCLEOTIDE SEQUENCE [LARGE SCALE GENOMIC DNA]</scope>
    <source>
        <strain evidence="13">SURF_26</strain>
    </source>
</reference>
<dbReference type="Pfam" id="PF00009">
    <property type="entry name" value="GTP_EFTU"/>
    <property type="match status" value="1"/>
</dbReference>
<dbReference type="GO" id="GO:0046872">
    <property type="term" value="F:metal ion binding"/>
    <property type="evidence" value="ECO:0007669"/>
    <property type="project" value="UniProtKB-KW"/>
</dbReference>
<comment type="similarity">
    <text evidence="1">Belongs to the TRAFAC class translation factor GTPase superfamily. Classic translation factor GTPase family. EIF2G subfamily.</text>
</comment>
<dbReference type="Pfam" id="PF09173">
    <property type="entry name" value="eIF2_C"/>
    <property type="match status" value="1"/>
</dbReference>
<dbReference type="InterPro" id="IPR027417">
    <property type="entry name" value="P-loop_NTPase"/>
</dbReference>
<keyword evidence="5" id="KW-0547">Nucleotide-binding</keyword>
<keyword evidence="6" id="KW-0378">Hydrolase</keyword>
<evidence type="ECO:0000256" key="5">
    <source>
        <dbReference type="ARBA" id="ARBA00022741"/>
    </source>
</evidence>
<dbReference type="PROSITE" id="PS51722">
    <property type="entry name" value="G_TR_2"/>
    <property type="match status" value="1"/>
</dbReference>
<evidence type="ECO:0000259" key="12">
    <source>
        <dbReference type="PROSITE" id="PS51722"/>
    </source>
</evidence>
<dbReference type="InterPro" id="IPR044127">
    <property type="entry name" value="eIF2g_dom_2"/>
</dbReference>
<feature type="domain" description="Tr-type G" evidence="12">
    <location>
        <begin position="36"/>
        <end position="233"/>
    </location>
</feature>
<evidence type="ECO:0000256" key="6">
    <source>
        <dbReference type="ARBA" id="ARBA00022801"/>
    </source>
</evidence>
<dbReference type="InterPro" id="IPR000795">
    <property type="entry name" value="T_Tr_GTP-bd_dom"/>
</dbReference>
<dbReference type="GO" id="GO:0003743">
    <property type="term" value="F:translation initiation factor activity"/>
    <property type="evidence" value="ECO:0007669"/>
    <property type="project" value="UniProtKB-KW"/>
</dbReference>
<dbReference type="GO" id="GO:0001731">
    <property type="term" value="P:formation of translation preinitiation complex"/>
    <property type="evidence" value="ECO:0007669"/>
    <property type="project" value="TreeGrafter"/>
</dbReference>
<keyword evidence="7" id="KW-0460">Magnesium</keyword>
<feature type="region of interest" description="Disordered" evidence="11">
    <location>
        <begin position="1"/>
        <end position="39"/>
    </location>
</feature>
<comment type="catalytic activity">
    <reaction evidence="10">
        <text>GTP + H2O = GDP + phosphate + H(+)</text>
        <dbReference type="Rhea" id="RHEA:19669"/>
        <dbReference type="ChEBI" id="CHEBI:15377"/>
        <dbReference type="ChEBI" id="CHEBI:15378"/>
        <dbReference type="ChEBI" id="CHEBI:37565"/>
        <dbReference type="ChEBI" id="CHEBI:43474"/>
        <dbReference type="ChEBI" id="CHEBI:58189"/>
        <dbReference type="EC" id="3.6.5.3"/>
    </reaction>
</comment>
<dbReference type="SUPFAM" id="SSF52540">
    <property type="entry name" value="P-loop containing nucleoside triphosphate hydrolases"/>
    <property type="match status" value="1"/>
</dbReference>
<dbReference type="Gene3D" id="3.40.50.300">
    <property type="entry name" value="P-loop containing nucleotide triphosphate hydrolases"/>
    <property type="match status" value="1"/>
</dbReference>
<dbReference type="FunFam" id="2.40.30.10:FF:000075">
    <property type="entry name" value="Translation initiation factor 2 subunit gamma"/>
    <property type="match status" value="1"/>
</dbReference>
<dbReference type="GO" id="GO:0005525">
    <property type="term" value="F:GTP binding"/>
    <property type="evidence" value="ECO:0007669"/>
    <property type="project" value="UniProtKB-KW"/>
</dbReference>
<dbReference type="SUPFAM" id="SSF50447">
    <property type="entry name" value="Translation proteins"/>
    <property type="match status" value="1"/>
</dbReference>
<dbReference type="NCBIfam" id="TIGR03680">
    <property type="entry name" value="eif2g_arch"/>
    <property type="match status" value="1"/>
</dbReference>
<evidence type="ECO:0000313" key="14">
    <source>
        <dbReference type="Proteomes" id="UP000266426"/>
    </source>
</evidence>
<dbReference type="InterPro" id="IPR015256">
    <property type="entry name" value="eIF2g_C"/>
</dbReference>
<accession>A0A3A4QWW9</accession>
<dbReference type="PANTHER" id="PTHR42854">
    <property type="entry name" value="EUKARYOTIC TRANSLATION INITIATION FACTOR 2 SUBUNIT 3 FAMILY MEMBER"/>
    <property type="match status" value="1"/>
</dbReference>
<dbReference type="CDD" id="cd15490">
    <property type="entry name" value="eIF2_gamma_III"/>
    <property type="match status" value="1"/>
</dbReference>
<dbReference type="GO" id="GO:0000049">
    <property type="term" value="F:tRNA binding"/>
    <property type="evidence" value="ECO:0007669"/>
    <property type="project" value="InterPro"/>
</dbReference>
<evidence type="ECO:0000256" key="2">
    <source>
        <dbReference type="ARBA" id="ARBA00011986"/>
    </source>
</evidence>
<dbReference type="NCBIfam" id="NF003077">
    <property type="entry name" value="PRK04000.1"/>
    <property type="match status" value="1"/>
</dbReference>
<dbReference type="EMBL" id="QZJZ01000091">
    <property type="protein sequence ID" value="RJP56773.1"/>
    <property type="molecule type" value="Genomic_DNA"/>
</dbReference>
<dbReference type="InterPro" id="IPR009000">
    <property type="entry name" value="Transl_B-barrel_sf"/>
</dbReference>
<dbReference type="InterPro" id="IPR044128">
    <property type="entry name" value="eIF2g_GTP-bd"/>
</dbReference>
<dbReference type="EC" id="3.6.5.3" evidence="2"/>
<keyword evidence="9" id="KW-0342">GTP-binding</keyword>
<keyword evidence="4" id="KW-0479">Metal-binding</keyword>
<sequence length="441" mass="48322">MARKKKNEEKIPAETPEKTQKSEPVPSKTTDTESAQPELNIGMIGHVDHGKTTLVQTLSGKWTDTHSEEIKRGITIRLGYADVNFYKCESCPEPDAYSVRPTCQKCGKPAKHIRKISLVDAPGHESLMATMLCGSAIMDGAILLVSAAETCPQPQTREHLQALEIVGIENLIVIQNKIDLVKEDQAKKNYDEIKAFLKGSAFENAPIIPLSAFHKINIDLLVQTIQEQFKTPKRDLDAKPRMFVARSFDINKPGTTPEKLIGGILGGSIRQGTFKSGDEISIVPGYEKLEKNQKVWKPLNTKIISIMTGGKNTETAVPGGSIALLTELDPSVVKSDKLVGSMVVRPGEAPPVWYELKLETHLLERVVGAKDKLVVDPVKLGELLMLNVNSAATVGAVKELGKNTIKCQLRKPVCADPGARVAMSRNVGQRWRLIGYGIIKQ</sequence>
<dbReference type="PANTHER" id="PTHR42854:SF3">
    <property type="entry name" value="EUKARYOTIC TRANSLATION INITIATION FACTOR 2 SUBUNIT 3-RELATED"/>
    <property type="match status" value="1"/>
</dbReference>
<evidence type="ECO:0000256" key="3">
    <source>
        <dbReference type="ARBA" id="ARBA00022540"/>
    </source>
</evidence>
<evidence type="ECO:0000256" key="8">
    <source>
        <dbReference type="ARBA" id="ARBA00022917"/>
    </source>
</evidence>
<evidence type="ECO:0000313" key="13">
    <source>
        <dbReference type="EMBL" id="RJP56773.1"/>
    </source>
</evidence>
<dbReference type="AlphaFoldDB" id="A0A3A4QWW9"/>
<dbReference type="InterPro" id="IPR050543">
    <property type="entry name" value="eIF2G"/>
</dbReference>
<dbReference type="NCBIfam" id="TIGR00231">
    <property type="entry name" value="small_GTP"/>
    <property type="match status" value="1"/>
</dbReference>